<dbReference type="InterPro" id="IPR013783">
    <property type="entry name" value="Ig-like_fold"/>
</dbReference>
<name>A0A921H9A4_9BACT</name>
<dbReference type="PANTHER" id="PTHR35971:SF5">
    <property type="entry name" value="OBSCURIN LIKE CYTOSKELETAL ADAPTOR 1"/>
    <property type="match status" value="1"/>
</dbReference>
<dbReference type="AlphaFoldDB" id="A0A921H9A4"/>
<dbReference type="InterPro" id="IPR013098">
    <property type="entry name" value="Ig_I-set"/>
</dbReference>
<comment type="subcellular location">
    <subcellularLocation>
        <location evidence="1">Cytoplasm</location>
    </subcellularLocation>
</comment>
<evidence type="ECO:0000256" key="4">
    <source>
        <dbReference type="ARBA" id="ARBA00023157"/>
    </source>
</evidence>
<dbReference type="PROSITE" id="PS50835">
    <property type="entry name" value="IG_LIKE"/>
    <property type="match status" value="1"/>
</dbReference>
<dbReference type="PANTHER" id="PTHR35971">
    <property type="entry name" value="SI:DKEY-31G6.6"/>
    <property type="match status" value="1"/>
</dbReference>
<dbReference type="GO" id="GO:0005737">
    <property type="term" value="C:cytoplasm"/>
    <property type="evidence" value="ECO:0007669"/>
    <property type="project" value="UniProtKB-SubCell"/>
</dbReference>
<sequence>MKKVFFLICVLSFVLTGFKQQEDFVEQSNAEMLGSVSAVGREAAIVQPLEDVVVREGKIATFLAQIAPSNLSVEWYHNGVPILPNERIKIYRDGGCSTLVINKVKLEDAGLYTIRICNTEVRSAAKLIVTE</sequence>
<organism evidence="6 7">
    <name type="scientific">Butyricimonas virosa</name>
    <dbReference type="NCBI Taxonomy" id="544645"/>
    <lineage>
        <taxon>Bacteria</taxon>
        <taxon>Pseudomonadati</taxon>
        <taxon>Bacteroidota</taxon>
        <taxon>Bacteroidia</taxon>
        <taxon>Bacteroidales</taxon>
        <taxon>Odoribacteraceae</taxon>
        <taxon>Butyricimonas</taxon>
    </lineage>
</organism>
<evidence type="ECO:0000259" key="5">
    <source>
        <dbReference type="PROSITE" id="PS50835"/>
    </source>
</evidence>
<evidence type="ECO:0000256" key="3">
    <source>
        <dbReference type="ARBA" id="ARBA00022553"/>
    </source>
</evidence>
<dbReference type="EMBL" id="DYVS01000304">
    <property type="protein sequence ID" value="HJF72280.1"/>
    <property type="molecule type" value="Genomic_DNA"/>
</dbReference>
<reference evidence="6" key="1">
    <citation type="journal article" date="2021" name="PeerJ">
        <title>Extensive microbial diversity within the chicken gut microbiome revealed by metagenomics and culture.</title>
        <authorList>
            <person name="Gilroy R."/>
            <person name="Ravi A."/>
            <person name="Getino M."/>
            <person name="Pursley I."/>
            <person name="Horton D.L."/>
            <person name="Alikhan N.F."/>
            <person name="Baker D."/>
            <person name="Gharbi K."/>
            <person name="Hall N."/>
            <person name="Watson M."/>
            <person name="Adriaenssens E.M."/>
            <person name="Foster-Nyarko E."/>
            <person name="Jarju S."/>
            <person name="Secka A."/>
            <person name="Antonio M."/>
            <person name="Oren A."/>
            <person name="Chaudhuri R.R."/>
            <person name="La Ragione R."/>
            <person name="Hildebrand F."/>
            <person name="Pallen M.J."/>
        </authorList>
    </citation>
    <scope>NUCLEOTIDE SEQUENCE</scope>
    <source>
        <strain evidence="6">6966</strain>
    </source>
</reference>
<dbReference type="InterPro" id="IPR003599">
    <property type="entry name" value="Ig_sub"/>
</dbReference>
<evidence type="ECO:0000313" key="6">
    <source>
        <dbReference type="EMBL" id="HJF72280.1"/>
    </source>
</evidence>
<keyword evidence="2" id="KW-0963">Cytoplasm</keyword>
<evidence type="ECO:0000256" key="1">
    <source>
        <dbReference type="ARBA" id="ARBA00004496"/>
    </source>
</evidence>
<dbReference type="InterPro" id="IPR052385">
    <property type="entry name" value="Obscurin/Obscurin-like_Reg"/>
</dbReference>
<proteinExistence type="predicted"/>
<reference evidence="6" key="2">
    <citation type="submission" date="2021-09" db="EMBL/GenBank/DDBJ databases">
        <authorList>
            <person name="Gilroy R."/>
        </authorList>
    </citation>
    <scope>NUCLEOTIDE SEQUENCE</scope>
    <source>
        <strain evidence="6">6966</strain>
    </source>
</reference>
<keyword evidence="4" id="KW-1015">Disulfide bond</keyword>
<accession>A0A921H9A4</accession>
<comment type="caution">
    <text evidence="6">The sequence shown here is derived from an EMBL/GenBank/DDBJ whole genome shotgun (WGS) entry which is preliminary data.</text>
</comment>
<dbReference type="InterPro" id="IPR036179">
    <property type="entry name" value="Ig-like_dom_sf"/>
</dbReference>
<dbReference type="Pfam" id="PF07679">
    <property type="entry name" value="I-set"/>
    <property type="match status" value="1"/>
</dbReference>
<dbReference type="InterPro" id="IPR007110">
    <property type="entry name" value="Ig-like_dom"/>
</dbReference>
<feature type="domain" description="Ig-like" evidence="5">
    <location>
        <begin position="42"/>
        <end position="130"/>
    </location>
</feature>
<evidence type="ECO:0000256" key="2">
    <source>
        <dbReference type="ARBA" id="ARBA00022490"/>
    </source>
</evidence>
<gene>
    <name evidence="6" type="ORF">K8V05_16145</name>
</gene>
<dbReference type="Gene3D" id="2.60.40.10">
    <property type="entry name" value="Immunoglobulins"/>
    <property type="match status" value="1"/>
</dbReference>
<dbReference type="SMART" id="SM00409">
    <property type="entry name" value="IG"/>
    <property type="match status" value="1"/>
</dbReference>
<evidence type="ECO:0000313" key="7">
    <source>
        <dbReference type="Proteomes" id="UP000742098"/>
    </source>
</evidence>
<dbReference type="SUPFAM" id="SSF48726">
    <property type="entry name" value="Immunoglobulin"/>
    <property type="match status" value="1"/>
</dbReference>
<dbReference type="Proteomes" id="UP000742098">
    <property type="component" value="Unassembled WGS sequence"/>
</dbReference>
<keyword evidence="3" id="KW-0597">Phosphoprotein</keyword>
<protein>
    <submittedName>
        <fullName evidence="6">Immunoglobulin domain-containing protein</fullName>
    </submittedName>
</protein>